<protein>
    <recommendedName>
        <fullName evidence="3">DUF2570 domain-containing protein</fullName>
    </recommendedName>
</protein>
<proteinExistence type="predicted"/>
<dbReference type="Proteomes" id="UP000263753">
    <property type="component" value="Chromosome"/>
</dbReference>
<evidence type="ECO:0000313" key="1">
    <source>
        <dbReference type="EMBL" id="AXY57254.1"/>
    </source>
</evidence>
<evidence type="ECO:0000313" key="2">
    <source>
        <dbReference type="Proteomes" id="UP000263753"/>
    </source>
</evidence>
<dbReference type="EMBL" id="CP032134">
    <property type="protein sequence ID" value="AXY57254.1"/>
    <property type="molecule type" value="Genomic_DNA"/>
</dbReference>
<dbReference type="AlphaFoldDB" id="A0A3B7LZ88"/>
<reference evidence="2" key="1">
    <citation type="submission" date="2018-09" db="EMBL/GenBank/DDBJ databases">
        <title>The complete genome of Acinetobacter sp. strain WCHAc010005.</title>
        <authorList>
            <person name="Hu Y."/>
            <person name="Long H."/>
            <person name="Feng Y."/>
            <person name="Zong Z."/>
        </authorList>
    </citation>
    <scope>NUCLEOTIDE SEQUENCE [LARGE SCALE GENOMIC DNA]</scope>
    <source>
        <strain evidence="2">WCHAc010005</strain>
    </source>
</reference>
<accession>A0A3B7LZ88</accession>
<dbReference type="KEGG" id="achi:CDG60_12175"/>
<dbReference type="RefSeq" id="WP_087511738.1">
    <property type="nucleotide sequence ID" value="NZ_CP032134.1"/>
</dbReference>
<sequence length="125" mass="14420">MPIFLIMWKYKKWIAIAVFIFLYLGQIAYTNHIAGKLNAAEQKCAQKIRGIEQKQLKALADKQNEVNKVSADYETLKSEQRVRVETVTREVQKVIERPVYQQHCFDDDGVQLINSLITEPASKPP</sequence>
<organism evidence="1 2">
    <name type="scientific">Acinetobacter chinensis</name>
    <dbReference type="NCBI Taxonomy" id="2004650"/>
    <lineage>
        <taxon>Bacteria</taxon>
        <taxon>Pseudomonadati</taxon>
        <taxon>Pseudomonadota</taxon>
        <taxon>Gammaproteobacteria</taxon>
        <taxon>Moraxellales</taxon>
        <taxon>Moraxellaceae</taxon>
        <taxon>Acinetobacter</taxon>
    </lineage>
</organism>
<evidence type="ECO:0008006" key="3">
    <source>
        <dbReference type="Google" id="ProtNLM"/>
    </source>
</evidence>
<gene>
    <name evidence="1" type="ORF">CDG60_12175</name>
</gene>
<name>A0A3B7LZ88_9GAMM</name>